<accession>D5G630</accession>
<name>D5G630_TUBMM</name>
<dbReference type="EMBL" id="FN430007">
    <property type="protein sequence ID" value="CAZ79973.1"/>
    <property type="molecule type" value="Genomic_DNA"/>
</dbReference>
<evidence type="ECO:0000313" key="2">
    <source>
        <dbReference type="Proteomes" id="UP000006911"/>
    </source>
</evidence>
<keyword evidence="2" id="KW-1185">Reference proteome</keyword>
<organism evidence="1 2">
    <name type="scientific">Tuber melanosporum (strain Mel28)</name>
    <name type="common">Perigord black truffle</name>
    <dbReference type="NCBI Taxonomy" id="656061"/>
    <lineage>
        <taxon>Eukaryota</taxon>
        <taxon>Fungi</taxon>
        <taxon>Dikarya</taxon>
        <taxon>Ascomycota</taxon>
        <taxon>Pezizomycotina</taxon>
        <taxon>Pezizomycetes</taxon>
        <taxon>Pezizales</taxon>
        <taxon>Tuberaceae</taxon>
        <taxon>Tuber</taxon>
    </lineage>
</organism>
<dbReference type="RefSeq" id="XP_002835816.1">
    <property type="nucleotide sequence ID" value="XM_002835770.1"/>
</dbReference>
<dbReference type="InParanoid" id="D5G630"/>
<dbReference type="Proteomes" id="UP000006911">
    <property type="component" value="Unassembled WGS sequence"/>
</dbReference>
<dbReference type="HOGENOM" id="CLU_2591514_0_0_1"/>
<evidence type="ECO:0000313" key="1">
    <source>
        <dbReference type="EMBL" id="CAZ79973.1"/>
    </source>
</evidence>
<dbReference type="KEGG" id="tml:GSTUM_00001746001"/>
<dbReference type="AlphaFoldDB" id="D5G630"/>
<proteinExistence type="predicted"/>
<dbReference type="GeneID" id="9187652"/>
<sequence length="80" mass="8765">MIGLVMDIWLPLTAWQPDGLSADTLLAWLLVLVPQVRSFCIAVAIPVDQVLLFCSAAAASNHSLFLTRRKARFSKLVLGN</sequence>
<gene>
    <name evidence="1" type="ORF">GSTUM_00001746001</name>
</gene>
<reference evidence="1 2" key="1">
    <citation type="journal article" date="2010" name="Nature">
        <title>Perigord black truffle genome uncovers evolutionary origins and mechanisms of symbiosis.</title>
        <authorList>
            <person name="Martin F."/>
            <person name="Kohler A."/>
            <person name="Murat C."/>
            <person name="Balestrini R."/>
            <person name="Coutinho P.M."/>
            <person name="Jaillon O."/>
            <person name="Montanini B."/>
            <person name="Morin E."/>
            <person name="Noel B."/>
            <person name="Percudani R."/>
            <person name="Porcel B."/>
            <person name="Rubini A."/>
            <person name="Amicucci A."/>
            <person name="Amselem J."/>
            <person name="Anthouard V."/>
            <person name="Arcioni S."/>
            <person name="Artiguenave F."/>
            <person name="Aury J.M."/>
            <person name="Ballario P."/>
            <person name="Bolchi A."/>
            <person name="Brenna A."/>
            <person name="Brun A."/>
            <person name="Buee M."/>
            <person name="Cantarel B."/>
            <person name="Chevalier G."/>
            <person name="Couloux A."/>
            <person name="Da Silva C."/>
            <person name="Denoeud F."/>
            <person name="Duplessis S."/>
            <person name="Ghignone S."/>
            <person name="Hilselberger B."/>
            <person name="Iotti M."/>
            <person name="Marcais B."/>
            <person name="Mello A."/>
            <person name="Miranda M."/>
            <person name="Pacioni G."/>
            <person name="Quesneville H."/>
            <person name="Riccioni C."/>
            <person name="Ruotolo R."/>
            <person name="Splivallo R."/>
            <person name="Stocchi V."/>
            <person name="Tisserant E."/>
            <person name="Viscomi A.R."/>
            <person name="Zambonelli A."/>
            <person name="Zampieri E."/>
            <person name="Henrissat B."/>
            <person name="Lebrun M.H."/>
            <person name="Paolocci F."/>
            <person name="Bonfante P."/>
            <person name="Ottonello S."/>
            <person name="Wincker P."/>
        </authorList>
    </citation>
    <scope>NUCLEOTIDE SEQUENCE [LARGE SCALE GENOMIC DNA]</scope>
    <source>
        <strain evidence="1 2">Mel28</strain>
    </source>
</reference>
<protein>
    <submittedName>
        <fullName evidence="1">(Perigord truffle) hypothetical protein</fullName>
    </submittedName>
</protein>